<protein>
    <submittedName>
        <fullName evidence="1">Uncharacterized protein</fullName>
    </submittedName>
</protein>
<proteinExistence type="predicted"/>
<gene>
    <name evidence="1" type="ORF">chiPu_0008947</name>
</gene>
<sequence>MGGPGCTRTLLGISVCATNPPPVESTHWGRALAHGSFIARAANSRDMDRRLLQSGTRSQLQNCRINFATVSLLEIRERGSGAAQLPVTVRGSSFCPQLSSSVYDGVKMKSSEVLGSPRNCVIF</sequence>
<evidence type="ECO:0000313" key="2">
    <source>
        <dbReference type="Proteomes" id="UP000287033"/>
    </source>
</evidence>
<accession>A0A401SJA1</accession>
<keyword evidence="2" id="KW-1185">Reference proteome</keyword>
<organism evidence="1 2">
    <name type="scientific">Chiloscyllium punctatum</name>
    <name type="common">Brownbanded bambooshark</name>
    <name type="synonym">Hemiscyllium punctatum</name>
    <dbReference type="NCBI Taxonomy" id="137246"/>
    <lineage>
        <taxon>Eukaryota</taxon>
        <taxon>Metazoa</taxon>
        <taxon>Chordata</taxon>
        <taxon>Craniata</taxon>
        <taxon>Vertebrata</taxon>
        <taxon>Chondrichthyes</taxon>
        <taxon>Elasmobranchii</taxon>
        <taxon>Galeomorphii</taxon>
        <taxon>Galeoidea</taxon>
        <taxon>Orectolobiformes</taxon>
        <taxon>Hemiscylliidae</taxon>
        <taxon>Chiloscyllium</taxon>
    </lineage>
</organism>
<reference evidence="1 2" key="1">
    <citation type="journal article" date="2018" name="Nat. Ecol. Evol.">
        <title>Shark genomes provide insights into elasmobranch evolution and the origin of vertebrates.</title>
        <authorList>
            <person name="Hara Y"/>
            <person name="Yamaguchi K"/>
            <person name="Onimaru K"/>
            <person name="Kadota M"/>
            <person name="Koyanagi M"/>
            <person name="Keeley SD"/>
            <person name="Tatsumi K"/>
            <person name="Tanaka K"/>
            <person name="Motone F"/>
            <person name="Kageyama Y"/>
            <person name="Nozu R"/>
            <person name="Adachi N"/>
            <person name="Nishimura O"/>
            <person name="Nakagawa R"/>
            <person name="Tanegashima C"/>
            <person name="Kiyatake I"/>
            <person name="Matsumoto R"/>
            <person name="Murakumo K"/>
            <person name="Nishida K"/>
            <person name="Terakita A"/>
            <person name="Kuratani S"/>
            <person name="Sato K"/>
            <person name="Hyodo S Kuraku.S."/>
        </authorList>
    </citation>
    <scope>NUCLEOTIDE SEQUENCE [LARGE SCALE GENOMIC DNA]</scope>
</reference>
<name>A0A401SJA1_CHIPU</name>
<dbReference type="EMBL" id="BEZZ01000305">
    <property type="protein sequence ID" value="GCC30496.1"/>
    <property type="molecule type" value="Genomic_DNA"/>
</dbReference>
<dbReference type="AlphaFoldDB" id="A0A401SJA1"/>
<dbReference type="Proteomes" id="UP000287033">
    <property type="component" value="Unassembled WGS sequence"/>
</dbReference>
<evidence type="ECO:0000313" key="1">
    <source>
        <dbReference type="EMBL" id="GCC30496.1"/>
    </source>
</evidence>
<comment type="caution">
    <text evidence="1">The sequence shown here is derived from an EMBL/GenBank/DDBJ whole genome shotgun (WGS) entry which is preliminary data.</text>
</comment>